<keyword evidence="15" id="KW-1185">Reference proteome</keyword>
<dbReference type="EMBL" id="JAATJC010000001">
    <property type="protein sequence ID" value="NJC04433.1"/>
    <property type="molecule type" value="Genomic_DNA"/>
</dbReference>
<organism evidence="14 15">
    <name type="scientific">Sphingomonas kaistensis</name>
    <dbReference type="NCBI Taxonomy" id="298708"/>
    <lineage>
        <taxon>Bacteria</taxon>
        <taxon>Pseudomonadati</taxon>
        <taxon>Pseudomonadota</taxon>
        <taxon>Alphaproteobacteria</taxon>
        <taxon>Sphingomonadales</taxon>
        <taxon>Sphingomonadaceae</taxon>
        <taxon>Sphingomonas</taxon>
    </lineage>
</organism>
<dbReference type="RefSeq" id="WP_209022764.1">
    <property type="nucleotide sequence ID" value="NZ_JAATJC010000001.1"/>
</dbReference>
<dbReference type="Proteomes" id="UP000558192">
    <property type="component" value="Unassembled WGS sequence"/>
</dbReference>
<dbReference type="InterPro" id="IPR036942">
    <property type="entry name" value="Beta-barrel_TonB_sf"/>
</dbReference>
<evidence type="ECO:0000259" key="13">
    <source>
        <dbReference type="Pfam" id="PF07715"/>
    </source>
</evidence>
<dbReference type="PANTHER" id="PTHR47234:SF2">
    <property type="entry name" value="TONB-DEPENDENT RECEPTOR"/>
    <property type="match status" value="1"/>
</dbReference>
<keyword evidence="6 8" id="KW-0472">Membrane</keyword>
<reference evidence="14 15" key="1">
    <citation type="submission" date="2020-03" db="EMBL/GenBank/DDBJ databases">
        <title>Genomic Encyclopedia of Type Strains, Phase IV (KMG-IV): sequencing the most valuable type-strain genomes for metagenomic binning, comparative biology and taxonomic classification.</title>
        <authorList>
            <person name="Goeker M."/>
        </authorList>
    </citation>
    <scope>NUCLEOTIDE SEQUENCE [LARGE SCALE GENOMIC DNA]</scope>
    <source>
        <strain evidence="14 15">DSM 16846</strain>
    </source>
</reference>
<proteinExistence type="inferred from homology"/>
<feature type="region of interest" description="Disordered" evidence="10">
    <location>
        <begin position="32"/>
        <end position="63"/>
    </location>
</feature>
<evidence type="ECO:0000259" key="12">
    <source>
        <dbReference type="Pfam" id="PF00593"/>
    </source>
</evidence>
<evidence type="ECO:0000256" key="8">
    <source>
        <dbReference type="PROSITE-ProRule" id="PRU01360"/>
    </source>
</evidence>
<keyword evidence="2 8" id="KW-0813">Transport</keyword>
<dbReference type="InterPro" id="IPR039426">
    <property type="entry name" value="TonB-dep_rcpt-like"/>
</dbReference>
<evidence type="ECO:0000313" key="14">
    <source>
        <dbReference type="EMBL" id="NJC04433.1"/>
    </source>
</evidence>
<accession>A0A7X6BF61</accession>
<keyword evidence="7 8" id="KW-0998">Cell outer membrane</keyword>
<evidence type="ECO:0000256" key="11">
    <source>
        <dbReference type="SAM" id="SignalP"/>
    </source>
</evidence>
<dbReference type="PROSITE" id="PS52016">
    <property type="entry name" value="TONB_DEPENDENT_REC_3"/>
    <property type="match status" value="1"/>
</dbReference>
<dbReference type="GO" id="GO:0009279">
    <property type="term" value="C:cell outer membrane"/>
    <property type="evidence" value="ECO:0007669"/>
    <property type="project" value="UniProtKB-SubCell"/>
</dbReference>
<evidence type="ECO:0000313" key="15">
    <source>
        <dbReference type="Proteomes" id="UP000558192"/>
    </source>
</evidence>
<dbReference type="Pfam" id="PF00593">
    <property type="entry name" value="TonB_dep_Rec_b-barrel"/>
    <property type="match status" value="1"/>
</dbReference>
<dbReference type="PANTHER" id="PTHR47234">
    <property type="match status" value="1"/>
</dbReference>
<protein>
    <submittedName>
        <fullName evidence="14">Iron complex outermembrane receptor protein</fullName>
    </submittedName>
</protein>
<keyword evidence="5 9" id="KW-0798">TonB box</keyword>
<name>A0A7X6BF61_9SPHN</name>
<sequence>MVLRGTRAAMLSMGSALALALVLATPAVAQSTTGNTTEPAATPTGAETPVSPANAGTADEAPGEIVVTGSRIRRDPNNSPLPLQIITTQELVREGISNPEQLISYLSTNGNGADNLASNSDVVSGAQRGTNGLSSANLRGQGSASTLVLLNGRRVAAHGLQGSAVDVNQIPFAAIERVEVLKDGASAIYGTDAIGGVINFITRKDYQGLGVQGFTDLTEAGGGNIYRVSGIVGYGDLAEQGFNIMGAVAYSSNRILRGSQRDFVNGNQPERGLSIDTRGTPIATIFNVATTALQTPTGTLTQGLTLTLPNGANGAGGGINILDLPGGAGCGSVDGGLPYDEVLWANATAQYACAWDTGRAAVIQQPIDTLTYYTRGVVRVGGEHELFAEVTGSSADSSKQFSNAQVSSNTTNSPFFYPLNSNTTAVYNDVFNRLRAAFPANAAALDARYGRPIAYRWRCIACGPREYETSTDTIRATIGAEGPLFARWDYRAGASYAKSESASVLGSGYYYRGTLANGTYDTTAPQVAGAPGFYGLVGALNSGLLNPFSVTQTEAGLAALQSVSAEGATLYGGQYEVRQFDGSISGPLFNLFGNRVQAAFGVDYRRETYSFNGSAAAAATAPVIFLAAFDNVNALTPKKRDVKAAYAEVLVPLGDRLEVTGAVRVDEYTGFGTTTNPKISAKYRPVDPIMFRGSYNTGFRVPSFNQIFNGTTISPNPGNTLVDPTLCPQGTVNGPQPACAPITPESLSGGNLLLGPETSEQWTVGVVIEPARRFSLSLDYWNIAVDDTIGSITIPQLLANISSFPDRIVRTNGIITGVDLRTGNFGSRRTEGLEVAARAGADLFGGQLTAGLDGTRLLTKKEKLLPNLPYTDLIGVFSLTGDLGLKWKHNAFIGYRTGAWNFSFSQIFRNSYRNFALPGSAARPLYNPRVKSYVIYNAAVSYEPWKDLRLTAGVKNLFDKDPPFAITYDSNTGAGSSWEPRVTDPRGRSFTLNLDWKLF</sequence>
<feature type="domain" description="TonB-dependent receptor-like beta-barrel" evidence="12">
    <location>
        <begin position="469"/>
        <end position="957"/>
    </location>
</feature>
<dbReference type="SUPFAM" id="SSF56935">
    <property type="entry name" value="Porins"/>
    <property type="match status" value="1"/>
</dbReference>
<evidence type="ECO:0000256" key="6">
    <source>
        <dbReference type="ARBA" id="ARBA00023136"/>
    </source>
</evidence>
<dbReference type="AlphaFoldDB" id="A0A7X6BF61"/>
<feature type="chain" id="PRO_5031299210" evidence="11">
    <location>
        <begin position="30"/>
        <end position="999"/>
    </location>
</feature>
<comment type="subcellular location">
    <subcellularLocation>
        <location evidence="1 8">Cell outer membrane</location>
        <topology evidence="1 8">Multi-pass membrane protein</topology>
    </subcellularLocation>
</comment>
<feature type="domain" description="TonB-dependent receptor plug" evidence="13">
    <location>
        <begin position="78"/>
        <end position="197"/>
    </location>
</feature>
<dbReference type="Pfam" id="PF07715">
    <property type="entry name" value="Plug"/>
    <property type="match status" value="1"/>
</dbReference>
<evidence type="ECO:0000256" key="5">
    <source>
        <dbReference type="ARBA" id="ARBA00023077"/>
    </source>
</evidence>
<keyword evidence="14" id="KW-0675">Receptor</keyword>
<evidence type="ECO:0000256" key="3">
    <source>
        <dbReference type="ARBA" id="ARBA00022452"/>
    </source>
</evidence>
<evidence type="ECO:0000256" key="1">
    <source>
        <dbReference type="ARBA" id="ARBA00004571"/>
    </source>
</evidence>
<evidence type="ECO:0000256" key="9">
    <source>
        <dbReference type="RuleBase" id="RU003357"/>
    </source>
</evidence>
<dbReference type="Gene3D" id="2.170.130.10">
    <property type="entry name" value="TonB-dependent receptor, plug domain"/>
    <property type="match status" value="1"/>
</dbReference>
<dbReference type="Gene3D" id="2.40.170.20">
    <property type="entry name" value="TonB-dependent receptor, beta-barrel domain"/>
    <property type="match status" value="1"/>
</dbReference>
<evidence type="ECO:0000256" key="7">
    <source>
        <dbReference type="ARBA" id="ARBA00023237"/>
    </source>
</evidence>
<evidence type="ECO:0000256" key="2">
    <source>
        <dbReference type="ARBA" id="ARBA00022448"/>
    </source>
</evidence>
<dbReference type="InterPro" id="IPR000531">
    <property type="entry name" value="Beta-barrel_TonB"/>
</dbReference>
<feature type="signal peptide" evidence="11">
    <location>
        <begin position="1"/>
        <end position="29"/>
    </location>
</feature>
<keyword evidence="11" id="KW-0732">Signal</keyword>
<gene>
    <name evidence="14" type="ORF">GGQ97_000226</name>
</gene>
<comment type="caution">
    <text evidence="14">The sequence shown here is derived from an EMBL/GenBank/DDBJ whole genome shotgun (WGS) entry which is preliminary data.</text>
</comment>
<dbReference type="InterPro" id="IPR037066">
    <property type="entry name" value="Plug_dom_sf"/>
</dbReference>
<dbReference type="InterPro" id="IPR012910">
    <property type="entry name" value="Plug_dom"/>
</dbReference>
<evidence type="ECO:0000256" key="10">
    <source>
        <dbReference type="SAM" id="MobiDB-lite"/>
    </source>
</evidence>
<evidence type="ECO:0000256" key="4">
    <source>
        <dbReference type="ARBA" id="ARBA00022692"/>
    </source>
</evidence>
<keyword evidence="4 8" id="KW-0812">Transmembrane</keyword>
<comment type="similarity">
    <text evidence="8 9">Belongs to the TonB-dependent receptor family.</text>
</comment>
<feature type="compositionally biased region" description="Low complexity" evidence="10">
    <location>
        <begin position="32"/>
        <end position="49"/>
    </location>
</feature>
<keyword evidence="3 8" id="KW-1134">Transmembrane beta strand</keyword>